<keyword evidence="2" id="KW-0521">NADP</keyword>
<dbReference type="InterPro" id="IPR008030">
    <property type="entry name" value="NmrA-like"/>
</dbReference>
<evidence type="ECO:0000259" key="4">
    <source>
        <dbReference type="Pfam" id="PF05368"/>
    </source>
</evidence>
<dbReference type="PANTHER" id="PTHR42748">
    <property type="entry name" value="NITROGEN METABOLITE REPRESSION PROTEIN NMRA FAMILY MEMBER"/>
    <property type="match status" value="1"/>
</dbReference>
<reference evidence="5 6" key="1">
    <citation type="submission" date="2020-03" db="EMBL/GenBank/DDBJ databases">
        <title>Draft Genome Sequence of Cudoniella acicularis.</title>
        <authorList>
            <person name="Buettner E."/>
            <person name="Kellner H."/>
        </authorList>
    </citation>
    <scope>NUCLEOTIDE SEQUENCE [LARGE SCALE GENOMIC DNA]</scope>
    <source>
        <strain evidence="5 6">DSM 108380</strain>
    </source>
</reference>
<name>A0A8H4R7Z7_9HELO</name>
<accession>A0A8H4R7Z7</accession>
<dbReference type="OrthoDB" id="3358371at2759"/>
<evidence type="ECO:0000256" key="3">
    <source>
        <dbReference type="SAM" id="MobiDB-lite"/>
    </source>
</evidence>
<dbReference type="Gene3D" id="3.40.50.720">
    <property type="entry name" value="NAD(P)-binding Rossmann-like Domain"/>
    <property type="match status" value="1"/>
</dbReference>
<feature type="domain" description="NmrA-like" evidence="4">
    <location>
        <begin position="2"/>
        <end position="292"/>
    </location>
</feature>
<dbReference type="GO" id="GO:0005634">
    <property type="term" value="C:nucleus"/>
    <property type="evidence" value="ECO:0007669"/>
    <property type="project" value="TreeGrafter"/>
</dbReference>
<dbReference type="AlphaFoldDB" id="A0A8H4R7Z7"/>
<dbReference type="PANTHER" id="PTHR42748:SF26">
    <property type="entry name" value="NMRA-LIKE DOMAIN-CONTAINING PROTEIN"/>
    <property type="match status" value="1"/>
</dbReference>
<organism evidence="5 6">
    <name type="scientific">Cudoniella acicularis</name>
    <dbReference type="NCBI Taxonomy" id="354080"/>
    <lineage>
        <taxon>Eukaryota</taxon>
        <taxon>Fungi</taxon>
        <taxon>Dikarya</taxon>
        <taxon>Ascomycota</taxon>
        <taxon>Pezizomycotina</taxon>
        <taxon>Leotiomycetes</taxon>
        <taxon>Helotiales</taxon>
        <taxon>Tricladiaceae</taxon>
        <taxon>Cudoniella</taxon>
    </lineage>
</organism>
<comment type="caution">
    <text evidence="5">The sequence shown here is derived from an EMBL/GenBank/DDBJ whole genome shotgun (WGS) entry which is preliminary data.</text>
</comment>
<dbReference type="InterPro" id="IPR051164">
    <property type="entry name" value="NmrA-like_oxidored"/>
</dbReference>
<evidence type="ECO:0000313" key="6">
    <source>
        <dbReference type="Proteomes" id="UP000566819"/>
    </source>
</evidence>
<dbReference type="Proteomes" id="UP000566819">
    <property type="component" value="Unassembled WGS sequence"/>
</dbReference>
<dbReference type="EMBL" id="JAAMPI010001414">
    <property type="protein sequence ID" value="KAF4625309.1"/>
    <property type="molecule type" value="Genomic_DNA"/>
</dbReference>
<evidence type="ECO:0000256" key="1">
    <source>
        <dbReference type="ARBA" id="ARBA00006328"/>
    </source>
</evidence>
<protein>
    <recommendedName>
        <fullName evidence="4">NmrA-like domain-containing protein</fullName>
    </recommendedName>
</protein>
<dbReference type="Gene3D" id="3.90.25.10">
    <property type="entry name" value="UDP-galactose 4-epimerase, domain 1"/>
    <property type="match status" value="1"/>
</dbReference>
<gene>
    <name evidence="5" type="ORF">G7Y89_g12857</name>
</gene>
<evidence type="ECO:0000313" key="5">
    <source>
        <dbReference type="EMBL" id="KAF4625309.1"/>
    </source>
</evidence>
<feature type="region of interest" description="Disordered" evidence="3">
    <location>
        <begin position="315"/>
        <end position="357"/>
    </location>
</feature>
<comment type="similarity">
    <text evidence="1">Belongs to the NmrA-type oxidoreductase family.</text>
</comment>
<dbReference type="InterPro" id="IPR036291">
    <property type="entry name" value="NAD(P)-bd_dom_sf"/>
</dbReference>
<evidence type="ECO:0000256" key="2">
    <source>
        <dbReference type="ARBA" id="ARBA00022857"/>
    </source>
</evidence>
<proteinExistence type="inferred from homology"/>
<sequence>MAKTIAVLGVTGNQGGSVATHFLSLGWNVRGITRNASSSKALALAQQGISIVTADLDTPSTLIPAFSGAHVIFAITDFWATFLSSYPELKKISNRATGEYALSEEVRRGKAIADATAHVLKEEGVLERFVYSTLPNFTEQSKGKYTYCYHFDGKAEVSEYLKGKKELWERSSLLNMAFYTSNLSAMGAILGVTFDKENGKLIWNKPGANAVLHPWVVPEDTGIFAELLVRSPPKQDLLAVNEMASYNAFMDIWSEVTGVPSEVRAISVQEADEASPGGLAREAAESNSTSAEFGWGKHLVMPKDLDPQVRLTTCSKSQLGEKPQEKPYTATNPSLNTLFSKTAQPTFLPSQLRENDS</sequence>
<feature type="compositionally biased region" description="Polar residues" evidence="3">
    <location>
        <begin position="329"/>
        <end position="349"/>
    </location>
</feature>
<dbReference type="Pfam" id="PF05368">
    <property type="entry name" value="NmrA"/>
    <property type="match status" value="1"/>
</dbReference>
<keyword evidence="6" id="KW-1185">Reference proteome</keyword>
<dbReference type="SUPFAM" id="SSF51735">
    <property type="entry name" value="NAD(P)-binding Rossmann-fold domains"/>
    <property type="match status" value="1"/>
</dbReference>